<name>A0ABD3PHH5_9STRA</name>
<comment type="caution">
    <text evidence="1">The sequence shown here is derived from an EMBL/GenBank/DDBJ whole genome shotgun (WGS) entry which is preliminary data.</text>
</comment>
<keyword evidence="2" id="KW-1185">Reference proteome</keyword>
<proteinExistence type="predicted"/>
<reference evidence="1 2" key="1">
    <citation type="submission" date="2024-10" db="EMBL/GenBank/DDBJ databases">
        <title>Updated reference genomes for cyclostephanoid diatoms.</title>
        <authorList>
            <person name="Roberts W.R."/>
            <person name="Alverson A.J."/>
        </authorList>
    </citation>
    <scope>NUCLEOTIDE SEQUENCE [LARGE SCALE GENOMIC DNA]</scope>
    <source>
        <strain evidence="1 2">AJA010-31</strain>
    </source>
</reference>
<dbReference type="AlphaFoldDB" id="A0ABD3PHH5"/>
<protein>
    <submittedName>
        <fullName evidence="1">Uncharacterized protein</fullName>
    </submittedName>
</protein>
<dbReference type="EMBL" id="JALLPJ020000637">
    <property type="protein sequence ID" value="KAL3786721.1"/>
    <property type="molecule type" value="Genomic_DNA"/>
</dbReference>
<gene>
    <name evidence="1" type="ORF">ACHAWO_013708</name>
</gene>
<organism evidence="1 2">
    <name type="scientific">Cyclotella atomus</name>
    <dbReference type="NCBI Taxonomy" id="382360"/>
    <lineage>
        <taxon>Eukaryota</taxon>
        <taxon>Sar</taxon>
        <taxon>Stramenopiles</taxon>
        <taxon>Ochrophyta</taxon>
        <taxon>Bacillariophyta</taxon>
        <taxon>Coscinodiscophyceae</taxon>
        <taxon>Thalassiosirophycidae</taxon>
        <taxon>Stephanodiscales</taxon>
        <taxon>Stephanodiscaceae</taxon>
        <taxon>Cyclotella</taxon>
    </lineage>
</organism>
<evidence type="ECO:0000313" key="1">
    <source>
        <dbReference type="EMBL" id="KAL3786721.1"/>
    </source>
</evidence>
<sequence length="54" mass="6324">MLIVDPFVIRVKIVCGKGSHVLCEEVERWIKREKNVSNAPKTKYEIKMEHGVRE</sequence>
<evidence type="ECO:0000313" key="2">
    <source>
        <dbReference type="Proteomes" id="UP001530400"/>
    </source>
</evidence>
<dbReference type="Proteomes" id="UP001530400">
    <property type="component" value="Unassembled WGS sequence"/>
</dbReference>
<accession>A0ABD3PHH5</accession>